<accession>A2ESQ7</accession>
<dbReference type="GO" id="GO:0006606">
    <property type="term" value="P:protein import into nucleus"/>
    <property type="evidence" value="ECO:0000318"/>
    <property type="project" value="GO_Central"/>
</dbReference>
<keyword evidence="4" id="KW-0677">Repeat</keyword>
<dbReference type="eggNOG" id="KOG2171">
    <property type="taxonomic scope" value="Eukaryota"/>
</dbReference>
<dbReference type="GO" id="GO:0061608">
    <property type="term" value="F:nuclear import signal receptor activity"/>
    <property type="evidence" value="ECO:0000318"/>
    <property type="project" value="GO_Central"/>
</dbReference>
<sequence length="1060" mass="121608">MEEELNVILKSLLDTDNDQRSSGESAFWDMTQKDPPSVIQILFHIIETTDNNTRQMLALILLKLIFAPFKQEIFDLIPLEIHTFIQEKLLYLFSSNIFPEINLNYLSTAVATIASVYISLNEYQNFIPSLFQIILNSTPQLRAPAIDCAVQVITNFKNNLELDQNQTFQIITMVLQDNSIPSASVAVMRFLYTIIPDGEIPPEYQELASVIVPLISQLEKDLLSSMLLNLAIFIAKKPKFVIPILDSLVQIVLSIATDQNQDEGARINAIEVISQICIRISEENNYLQHVIESMFMIITETDETHYPPYEDETNISDIAQQYLLSIGSVQNLQPLFTQIVLQIISNNIESSEWNIRYASLKSLESLIISSHNFIEEKSDIVSLLVLQFQDSFAVCRVAAFVAFSQAVLYFKDSVKFSDLIENFITTIENETIEKALIAEIFSLSLLCEKSSVDDLRSSCETMIPIFINLSENANPMRMNAILRCISSYLRSLRNEMGDYYSILIEYLRNIIEIENSENDINVSLLRARAIECFGYLLSCIPHDIFFNEADWFVSKVIGIDWNIFSEDELIQIQTTLSRIVVISLGLDKAEYVGPVVEKLLEAVQNRPKFAKHQQFDPFMKNISREKINFLLDSIFMEVPNDQLQVYESALSNLKYIMKNSGQLFVQYILRFCKAAAPACFYFPLPQTQIIALQCLRESSSVYTRYSSVSNSLAFILHMNRTLFWMFDQLELKPPVLIEVFKTLAFSLQTLIRIKYSDDDETVNEIIEHIPSALNAIMQSAEQNGNCSEMENGLTDVLLLLFQHFPQKMSSYFIDNLSNLLPMDSNSPSILSLNCWTAMLRIEENQTSEKVTEVFNYIVSCIENNNIHDYMIISSAFFCMGTLIDMEVLEEEKINLIISISFSSLDNFEQIENGKEVIDGIIYLLTCIINVYDENCSQEMIFRWYTHLPFTTPIIKSRSVYLTLADQLSHDYLNVFKCANPERINEDPHNDPMILLQGIQKFVEILIKTFRSELIDMEIDQRFKGIYTDIANDPLTGPVLSMIVSQLDQEYRDLIQNYHLS</sequence>
<dbReference type="GO" id="GO:0005634">
    <property type="term" value="C:nucleus"/>
    <property type="evidence" value="ECO:0000318"/>
    <property type="project" value="GO_Central"/>
</dbReference>
<dbReference type="STRING" id="5722.A2ESQ7"/>
<gene>
    <name evidence="6" type="ORF">TVAG_250580</name>
</gene>
<evidence type="ECO:0000256" key="5">
    <source>
        <dbReference type="ARBA" id="ARBA00022927"/>
    </source>
</evidence>
<dbReference type="InterPro" id="IPR040122">
    <property type="entry name" value="Importin_beta"/>
</dbReference>
<dbReference type="VEuPathDB" id="TrichDB:TVAG_250580"/>
<dbReference type="PANTHER" id="PTHR10527">
    <property type="entry name" value="IMPORTIN BETA"/>
    <property type="match status" value="1"/>
</dbReference>
<name>A2ESQ7_TRIV3</name>
<keyword evidence="2" id="KW-0813">Transport</keyword>
<evidence type="ECO:0000256" key="4">
    <source>
        <dbReference type="ARBA" id="ARBA00022737"/>
    </source>
</evidence>
<evidence type="ECO:0000256" key="2">
    <source>
        <dbReference type="ARBA" id="ARBA00022448"/>
    </source>
</evidence>
<dbReference type="KEGG" id="tva:4762154"/>
<keyword evidence="7" id="KW-1185">Reference proteome</keyword>
<evidence type="ECO:0000256" key="1">
    <source>
        <dbReference type="ARBA" id="ARBA00004496"/>
    </source>
</evidence>
<dbReference type="OMA" id="CSEMENG"/>
<dbReference type="AlphaFoldDB" id="A2ESQ7"/>
<dbReference type="InterPro" id="IPR011989">
    <property type="entry name" value="ARM-like"/>
</dbReference>
<dbReference type="VEuPathDB" id="TrichDB:TVAGG3_0826300"/>
<reference evidence="6" key="1">
    <citation type="submission" date="2006-10" db="EMBL/GenBank/DDBJ databases">
        <authorList>
            <person name="Amadeo P."/>
            <person name="Zhao Q."/>
            <person name="Wortman J."/>
            <person name="Fraser-Liggett C."/>
            <person name="Carlton J."/>
        </authorList>
    </citation>
    <scope>NUCLEOTIDE SEQUENCE</scope>
    <source>
        <strain evidence="6">G3</strain>
    </source>
</reference>
<dbReference type="FunFam" id="1.25.10.10:FF:001323">
    <property type="entry name" value="Uncharacterized protein"/>
    <property type="match status" value="1"/>
</dbReference>
<dbReference type="GO" id="GO:0008139">
    <property type="term" value="F:nuclear localization sequence binding"/>
    <property type="evidence" value="ECO:0000318"/>
    <property type="project" value="GO_Central"/>
</dbReference>
<comment type="subcellular location">
    <subcellularLocation>
        <location evidence="1">Cytoplasm</location>
    </subcellularLocation>
</comment>
<evidence type="ECO:0000313" key="6">
    <source>
        <dbReference type="EMBL" id="EAY04298.1"/>
    </source>
</evidence>
<keyword evidence="3" id="KW-0963">Cytoplasm</keyword>
<organism evidence="6 7">
    <name type="scientific">Trichomonas vaginalis (strain ATCC PRA-98 / G3)</name>
    <dbReference type="NCBI Taxonomy" id="412133"/>
    <lineage>
        <taxon>Eukaryota</taxon>
        <taxon>Metamonada</taxon>
        <taxon>Parabasalia</taxon>
        <taxon>Trichomonadida</taxon>
        <taxon>Trichomonadidae</taxon>
        <taxon>Trichomonas</taxon>
    </lineage>
</organism>
<dbReference type="OrthoDB" id="543373at2759"/>
<dbReference type="Gene3D" id="1.25.10.10">
    <property type="entry name" value="Leucine-rich Repeat Variant"/>
    <property type="match status" value="1"/>
</dbReference>
<dbReference type="SMR" id="A2ESQ7"/>
<dbReference type="GO" id="GO:0005737">
    <property type="term" value="C:cytoplasm"/>
    <property type="evidence" value="ECO:0000318"/>
    <property type="project" value="GO_Central"/>
</dbReference>
<evidence type="ECO:0000256" key="3">
    <source>
        <dbReference type="ARBA" id="ARBA00022490"/>
    </source>
</evidence>
<dbReference type="Proteomes" id="UP000001542">
    <property type="component" value="Unassembled WGS sequence"/>
</dbReference>
<dbReference type="RefSeq" id="XP_001316521.1">
    <property type="nucleotide sequence ID" value="XM_001316486.1"/>
</dbReference>
<evidence type="ECO:0008006" key="8">
    <source>
        <dbReference type="Google" id="ProtNLM"/>
    </source>
</evidence>
<dbReference type="InterPro" id="IPR016024">
    <property type="entry name" value="ARM-type_fold"/>
</dbReference>
<dbReference type="SUPFAM" id="SSF48371">
    <property type="entry name" value="ARM repeat"/>
    <property type="match status" value="2"/>
</dbReference>
<protein>
    <recommendedName>
        <fullName evidence="8">Importin N-terminal domain-containing protein</fullName>
    </recommendedName>
</protein>
<keyword evidence="5" id="KW-0653">Protein transport</keyword>
<dbReference type="InParanoid" id="A2ESQ7"/>
<dbReference type="EMBL" id="DS113479">
    <property type="protein sequence ID" value="EAY04298.1"/>
    <property type="molecule type" value="Genomic_DNA"/>
</dbReference>
<proteinExistence type="predicted"/>
<reference evidence="6" key="2">
    <citation type="journal article" date="2007" name="Science">
        <title>Draft genome sequence of the sexually transmitted pathogen Trichomonas vaginalis.</title>
        <authorList>
            <person name="Carlton J.M."/>
            <person name="Hirt R.P."/>
            <person name="Silva J.C."/>
            <person name="Delcher A.L."/>
            <person name="Schatz M."/>
            <person name="Zhao Q."/>
            <person name="Wortman J.R."/>
            <person name="Bidwell S.L."/>
            <person name="Alsmark U.C.M."/>
            <person name="Besteiro S."/>
            <person name="Sicheritz-Ponten T."/>
            <person name="Noel C.J."/>
            <person name="Dacks J.B."/>
            <person name="Foster P.G."/>
            <person name="Simillion C."/>
            <person name="Van de Peer Y."/>
            <person name="Miranda-Saavedra D."/>
            <person name="Barton G.J."/>
            <person name="Westrop G.D."/>
            <person name="Mueller S."/>
            <person name="Dessi D."/>
            <person name="Fiori P.L."/>
            <person name="Ren Q."/>
            <person name="Paulsen I."/>
            <person name="Zhang H."/>
            <person name="Bastida-Corcuera F.D."/>
            <person name="Simoes-Barbosa A."/>
            <person name="Brown M.T."/>
            <person name="Hayes R.D."/>
            <person name="Mukherjee M."/>
            <person name="Okumura C.Y."/>
            <person name="Schneider R."/>
            <person name="Smith A.J."/>
            <person name="Vanacova S."/>
            <person name="Villalvazo M."/>
            <person name="Haas B.J."/>
            <person name="Pertea M."/>
            <person name="Feldblyum T.V."/>
            <person name="Utterback T.R."/>
            <person name="Shu C.L."/>
            <person name="Osoegawa K."/>
            <person name="de Jong P.J."/>
            <person name="Hrdy I."/>
            <person name="Horvathova L."/>
            <person name="Zubacova Z."/>
            <person name="Dolezal P."/>
            <person name="Malik S.B."/>
            <person name="Logsdon J.M. Jr."/>
            <person name="Henze K."/>
            <person name="Gupta A."/>
            <person name="Wang C.C."/>
            <person name="Dunne R.L."/>
            <person name="Upcroft J.A."/>
            <person name="Upcroft P."/>
            <person name="White O."/>
            <person name="Salzberg S.L."/>
            <person name="Tang P."/>
            <person name="Chiu C.-H."/>
            <person name="Lee Y.-S."/>
            <person name="Embley T.M."/>
            <person name="Coombs G.H."/>
            <person name="Mottram J.C."/>
            <person name="Tachezy J."/>
            <person name="Fraser-Liggett C.M."/>
            <person name="Johnson P.J."/>
        </authorList>
    </citation>
    <scope>NUCLEOTIDE SEQUENCE [LARGE SCALE GENOMIC DNA]</scope>
    <source>
        <strain evidence="6">G3</strain>
    </source>
</reference>
<evidence type="ECO:0000313" key="7">
    <source>
        <dbReference type="Proteomes" id="UP000001542"/>
    </source>
</evidence>